<evidence type="ECO:0000313" key="2">
    <source>
        <dbReference type="EMBL" id="MFC0516427.1"/>
    </source>
</evidence>
<keyword evidence="3" id="KW-1185">Reference proteome</keyword>
<gene>
    <name evidence="2" type="ORF">ACFFGT_19625</name>
</gene>
<reference evidence="2 3" key="1">
    <citation type="submission" date="2024-09" db="EMBL/GenBank/DDBJ databases">
        <authorList>
            <person name="Sun Q."/>
            <person name="Mori K."/>
        </authorList>
    </citation>
    <scope>NUCLEOTIDE SEQUENCE [LARGE SCALE GENOMIC DNA]</scope>
    <source>
        <strain evidence="2 3">NCAIM B.02415</strain>
    </source>
</reference>
<organism evidence="2 3">
    <name type="scientific">Mucilaginibacter angelicae</name>
    <dbReference type="NCBI Taxonomy" id="869718"/>
    <lineage>
        <taxon>Bacteria</taxon>
        <taxon>Pseudomonadati</taxon>
        <taxon>Bacteroidota</taxon>
        <taxon>Sphingobacteriia</taxon>
        <taxon>Sphingobacteriales</taxon>
        <taxon>Sphingobacteriaceae</taxon>
        <taxon>Mucilaginibacter</taxon>
    </lineage>
</organism>
<sequence length="123" mass="14408">MKYLYMLLAVIFFVSYHNHPAQTQEQIEAGKKMVRFALKYPTHYNFIAGHKISTEYDAIEFAQPILFKIFGEDNIRDEKPYMLDLVDGYWIMYGSLPAETRGGTFEIIFSAKDGRVIQLIHYK</sequence>
<evidence type="ECO:0000259" key="1">
    <source>
        <dbReference type="Pfam" id="PF15631"/>
    </source>
</evidence>
<dbReference type="RefSeq" id="WP_377024211.1">
    <property type="nucleotide sequence ID" value="NZ_JBHLTS010000057.1"/>
</dbReference>
<comment type="caution">
    <text evidence="2">The sequence shown here is derived from an EMBL/GenBank/DDBJ whole genome shotgun (WGS) entry which is preliminary data.</text>
</comment>
<proteinExistence type="predicted"/>
<name>A0ABV6LAC0_9SPHI</name>
<protein>
    <submittedName>
        <fullName evidence="2">NTF2 fold immunity protein</fullName>
    </submittedName>
</protein>
<dbReference type="Proteomes" id="UP001589828">
    <property type="component" value="Unassembled WGS sequence"/>
</dbReference>
<dbReference type="Pfam" id="PF15631">
    <property type="entry name" value="Imm-NTF2-2"/>
    <property type="match status" value="1"/>
</dbReference>
<feature type="domain" description="NTF2 fold" evidence="1">
    <location>
        <begin position="58"/>
        <end position="123"/>
    </location>
</feature>
<dbReference type="InterPro" id="IPR028921">
    <property type="entry name" value="NTF2_fold_dom"/>
</dbReference>
<evidence type="ECO:0000313" key="3">
    <source>
        <dbReference type="Proteomes" id="UP001589828"/>
    </source>
</evidence>
<dbReference type="EMBL" id="JBHLTS010000057">
    <property type="protein sequence ID" value="MFC0516427.1"/>
    <property type="molecule type" value="Genomic_DNA"/>
</dbReference>
<accession>A0ABV6LAC0</accession>